<dbReference type="InterPro" id="IPR014606">
    <property type="entry name" value="Heptose_7-P_kinase"/>
</dbReference>
<dbReference type="GO" id="GO:0050201">
    <property type="term" value="F:fucokinase activity"/>
    <property type="evidence" value="ECO:0007669"/>
    <property type="project" value="TreeGrafter"/>
</dbReference>
<comment type="caution">
    <text evidence="8">The sequence shown here is derived from an EMBL/GenBank/DDBJ whole genome shotgun (WGS) entry which is preliminary data.</text>
</comment>
<evidence type="ECO:0000256" key="1">
    <source>
        <dbReference type="ARBA" id="ARBA00022679"/>
    </source>
</evidence>
<dbReference type="SUPFAM" id="SSF55060">
    <property type="entry name" value="GHMP Kinase, C-terminal domain"/>
    <property type="match status" value="1"/>
</dbReference>
<feature type="domain" description="GHMP kinase N-terminal" evidence="6">
    <location>
        <begin position="84"/>
        <end position="161"/>
    </location>
</feature>
<dbReference type="GO" id="GO:0005524">
    <property type="term" value="F:ATP binding"/>
    <property type="evidence" value="ECO:0007669"/>
    <property type="project" value="UniProtKB-KW"/>
</dbReference>
<dbReference type="PANTHER" id="PTHR32463:SF0">
    <property type="entry name" value="L-FUCOSE KINASE"/>
    <property type="match status" value="1"/>
</dbReference>
<sequence length="339" mass="36564">MLMAISRTPYRVSFFGGGTDYPPWFRRHGGAVLSMAINQYCYIGTGFLPPFFGMRHRIIWSHIEAVGSAAEIQHPAVRAGLQVLGYDDSEGIELFHQGDLPARSGIGSSSAFAVGLINVLTAMRGKTLDAHALAVGAMDLEQNKLKEAVGCQDQIASAYGGMNVIKFERDDSFSVTPLGLDDGLRQGFEKWLMLFYTGSSRLSSDYAKKLINNLEANAKHMTRLHEMVEVGADLLHAGKIEAFGKLLHESWALKRGLANGTSTSTIDRIYDDAQRAGALGGKLLGAGGTGFMVFVVPPEKQAAVTKALSHLITVPVSADFTGSTIVYRKEELLGGGLPR</sequence>
<keyword evidence="4" id="KW-0067">ATP-binding</keyword>
<feature type="domain" description="GHMP kinase C-terminal" evidence="7">
    <location>
        <begin position="234"/>
        <end position="301"/>
    </location>
</feature>
<dbReference type="InterPro" id="IPR006204">
    <property type="entry name" value="GHMP_kinase_N_dom"/>
</dbReference>
<accession>A0A512N4S1</accession>
<dbReference type="AlphaFoldDB" id="A0A512N4S1"/>
<dbReference type="EMBL" id="BKAJ01000020">
    <property type="protein sequence ID" value="GEP53976.1"/>
    <property type="molecule type" value="Genomic_DNA"/>
</dbReference>
<dbReference type="InterPro" id="IPR001174">
    <property type="entry name" value="HddA/FKP"/>
</dbReference>
<evidence type="ECO:0000313" key="8">
    <source>
        <dbReference type="EMBL" id="GEP53976.1"/>
    </source>
</evidence>
<dbReference type="PRINTS" id="PR00960">
    <property type="entry name" value="LMBPPROTEIN"/>
</dbReference>
<reference evidence="8 9" key="1">
    <citation type="submission" date="2019-07" db="EMBL/GenBank/DDBJ databases">
        <title>Whole genome shotgun sequence of Reyranella soli NBRC 108950.</title>
        <authorList>
            <person name="Hosoyama A."/>
            <person name="Uohara A."/>
            <person name="Ohji S."/>
            <person name="Ichikawa N."/>
        </authorList>
    </citation>
    <scope>NUCLEOTIDE SEQUENCE [LARGE SCALE GENOMIC DNA]</scope>
    <source>
        <strain evidence="8 9">NBRC 108950</strain>
    </source>
</reference>
<dbReference type="InterPro" id="IPR036554">
    <property type="entry name" value="GHMP_kinase_C_sf"/>
</dbReference>
<dbReference type="InterPro" id="IPR052203">
    <property type="entry name" value="GHMP_Kinase-Related"/>
</dbReference>
<dbReference type="InterPro" id="IPR020568">
    <property type="entry name" value="Ribosomal_Su5_D2-typ_SF"/>
</dbReference>
<organism evidence="8 9">
    <name type="scientific">Reyranella soli</name>
    <dbReference type="NCBI Taxonomy" id="1230389"/>
    <lineage>
        <taxon>Bacteria</taxon>
        <taxon>Pseudomonadati</taxon>
        <taxon>Pseudomonadota</taxon>
        <taxon>Alphaproteobacteria</taxon>
        <taxon>Hyphomicrobiales</taxon>
        <taxon>Reyranellaceae</taxon>
        <taxon>Reyranella</taxon>
    </lineage>
</organism>
<dbReference type="GO" id="GO:0042352">
    <property type="term" value="P:GDP-L-fucose salvage"/>
    <property type="evidence" value="ECO:0007669"/>
    <property type="project" value="TreeGrafter"/>
</dbReference>
<comment type="similarity">
    <text evidence="5">Belongs to the GHMP kinase family.</text>
</comment>
<evidence type="ECO:0000259" key="6">
    <source>
        <dbReference type="Pfam" id="PF00288"/>
    </source>
</evidence>
<dbReference type="SUPFAM" id="SSF54211">
    <property type="entry name" value="Ribosomal protein S5 domain 2-like"/>
    <property type="match status" value="1"/>
</dbReference>
<dbReference type="InterPro" id="IPR013750">
    <property type="entry name" value="GHMP_kinase_C_dom"/>
</dbReference>
<dbReference type="Proteomes" id="UP000321058">
    <property type="component" value="Unassembled WGS sequence"/>
</dbReference>
<evidence type="ECO:0000256" key="2">
    <source>
        <dbReference type="ARBA" id="ARBA00022741"/>
    </source>
</evidence>
<keyword evidence="9" id="KW-1185">Reference proteome</keyword>
<keyword evidence="1" id="KW-0808">Transferase</keyword>
<evidence type="ECO:0000256" key="3">
    <source>
        <dbReference type="ARBA" id="ARBA00022777"/>
    </source>
</evidence>
<gene>
    <name evidence="8" type="ORF">RSO01_11420</name>
</gene>
<protein>
    <submittedName>
        <fullName evidence="8">GHMP kinase</fullName>
    </submittedName>
</protein>
<dbReference type="PANTHER" id="PTHR32463">
    <property type="entry name" value="L-FUCOSE KINASE"/>
    <property type="match status" value="1"/>
</dbReference>
<name>A0A512N4S1_9HYPH</name>
<dbReference type="Pfam" id="PF00288">
    <property type="entry name" value="GHMP_kinases_N"/>
    <property type="match status" value="1"/>
</dbReference>
<evidence type="ECO:0000259" key="7">
    <source>
        <dbReference type="Pfam" id="PF08544"/>
    </source>
</evidence>
<keyword evidence="2" id="KW-0547">Nucleotide-binding</keyword>
<keyword evidence="3 8" id="KW-0418">Kinase</keyword>
<dbReference type="PIRSF" id="PIRSF036406">
    <property type="entry name" value="Hept_kin"/>
    <property type="match status" value="1"/>
</dbReference>
<evidence type="ECO:0000256" key="4">
    <source>
        <dbReference type="ARBA" id="ARBA00022840"/>
    </source>
</evidence>
<dbReference type="Gene3D" id="3.30.230.120">
    <property type="match status" value="1"/>
</dbReference>
<proteinExistence type="inferred from homology"/>
<evidence type="ECO:0000313" key="9">
    <source>
        <dbReference type="Proteomes" id="UP000321058"/>
    </source>
</evidence>
<evidence type="ECO:0000256" key="5">
    <source>
        <dbReference type="ARBA" id="ARBA00038121"/>
    </source>
</evidence>
<dbReference type="Pfam" id="PF08544">
    <property type="entry name" value="GHMP_kinases_C"/>
    <property type="match status" value="1"/>
</dbReference>